<reference evidence="1" key="1">
    <citation type="submission" date="2022-08" db="EMBL/GenBank/DDBJ databases">
        <title>Catabolic pathway analysis in culturable SAR92 clade bacteria reveals their overlooked roles in DMSP degradation in coastal seas.</title>
        <authorList>
            <person name="He X."/>
            <person name="Zhang X."/>
            <person name="Zhang Y."/>
        </authorList>
    </citation>
    <scope>NUCLEOTIDE SEQUENCE</scope>
    <source>
        <strain evidence="1">H455</strain>
    </source>
</reference>
<dbReference type="EMBL" id="CP103416">
    <property type="protein sequence ID" value="UVW33948.1"/>
    <property type="molecule type" value="Genomic_DNA"/>
</dbReference>
<dbReference type="Proteomes" id="UP001059934">
    <property type="component" value="Chromosome"/>
</dbReference>
<keyword evidence="1" id="KW-0808">Transferase</keyword>
<dbReference type="GO" id="GO:0032259">
    <property type="term" value="P:methylation"/>
    <property type="evidence" value="ECO:0007669"/>
    <property type="project" value="UniProtKB-KW"/>
</dbReference>
<proteinExistence type="predicted"/>
<sequence length="214" mass="24167">MIPASDNCPLCSGQAVADYHRDQRRAYLQCSACQLVFVPQRFHLADDLEKAEYDLHENDPQDLGYRSFLNRLAQPLLEKLQPDSAGLDFGSGPGPCLSLILEEQGHSVALYDLYYANHPELLESQYDFITATEVVEHLARPLFELNRLWGMLRPGGHLAIMTKLVASPDKFTHWHYKSDPTHISFFSVATFAYLGRRLGSAPQFIGADVIIFQK</sequence>
<keyword evidence="1" id="KW-0489">Methyltransferase</keyword>
<gene>
    <name evidence="1" type="ORF">NYF23_07835</name>
</gene>
<keyword evidence="2" id="KW-1185">Reference proteome</keyword>
<dbReference type="Pfam" id="PF13489">
    <property type="entry name" value="Methyltransf_23"/>
    <property type="match status" value="1"/>
</dbReference>
<evidence type="ECO:0000313" key="1">
    <source>
        <dbReference type="EMBL" id="UVW33948.1"/>
    </source>
</evidence>
<name>A0ABY5TJC5_9GAMM</name>
<dbReference type="SUPFAM" id="SSF53335">
    <property type="entry name" value="S-adenosyl-L-methionine-dependent methyltransferases"/>
    <property type="match status" value="1"/>
</dbReference>
<protein>
    <submittedName>
        <fullName evidence="1">Class I SAM-dependent methyltransferase</fullName>
    </submittedName>
</protein>
<organism evidence="1 2">
    <name type="scientific">SAR92 clade bacterium H455</name>
    <dbReference type="NCBI Taxonomy" id="2974818"/>
    <lineage>
        <taxon>Bacteria</taxon>
        <taxon>Pseudomonadati</taxon>
        <taxon>Pseudomonadota</taxon>
        <taxon>Gammaproteobacteria</taxon>
        <taxon>Cellvibrionales</taxon>
        <taxon>Porticoccaceae</taxon>
        <taxon>SAR92 clade</taxon>
    </lineage>
</organism>
<accession>A0ABY5TJC5</accession>
<evidence type="ECO:0000313" key="2">
    <source>
        <dbReference type="Proteomes" id="UP001059934"/>
    </source>
</evidence>
<dbReference type="GO" id="GO:0008168">
    <property type="term" value="F:methyltransferase activity"/>
    <property type="evidence" value="ECO:0007669"/>
    <property type="project" value="UniProtKB-KW"/>
</dbReference>
<dbReference type="InterPro" id="IPR029063">
    <property type="entry name" value="SAM-dependent_MTases_sf"/>
</dbReference>
<dbReference type="Gene3D" id="3.40.50.150">
    <property type="entry name" value="Vaccinia Virus protein VP39"/>
    <property type="match status" value="1"/>
</dbReference>